<accession>A0A0D9NQM9</accession>
<dbReference type="EMBL" id="KE384753">
    <property type="protein sequence ID" value="KJK74930.1"/>
    <property type="molecule type" value="Genomic_DNA"/>
</dbReference>
<keyword evidence="2" id="KW-0460">Magnesium</keyword>
<dbReference type="GO" id="GO:0046872">
    <property type="term" value="F:metal ion binding"/>
    <property type="evidence" value="ECO:0007669"/>
    <property type="project" value="UniProtKB-KW"/>
</dbReference>
<comment type="cofactor">
    <cofactor evidence="2">
        <name>Mg(2+)</name>
        <dbReference type="ChEBI" id="CHEBI:18420"/>
    </cofactor>
</comment>
<dbReference type="Pfam" id="PF00459">
    <property type="entry name" value="Inositol_P"/>
    <property type="match status" value="1"/>
</dbReference>
<dbReference type="Proteomes" id="UP000054544">
    <property type="component" value="Unassembled WGS sequence"/>
</dbReference>
<dbReference type="CDD" id="cd01637">
    <property type="entry name" value="IMPase_like"/>
    <property type="match status" value="1"/>
</dbReference>
<sequence length="270" mass="28968">MFLGDNQVAIAAVAAGAETIRQMSDDISDTQRIIKGPRDFATQADIASEKEIIAVIKRQRPQDDIFAEESGLHTAVIGENARRWLVDPLCGTVNYAAHTQDVAVNVALQDTESGKILSAAVAHPFSGEIFWTDAVSAHVRKSGTDYMLAQQRPSPGLPLVEVNFYGLTGRSKLFQLVSHPEFCERFHLRVHSTTLTVPWVAAGKRAAYISEGDVKDNVHYAAGIAICQSAGCVVTGMDGQPLYTGAGGLLVAEDQPTHAALLAILKDISS</sequence>
<name>A0A0D9NQM9_METAN</name>
<comment type="similarity">
    <text evidence="1">Belongs to the inositol monophosphatase superfamily.</text>
</comment>
<protein>
    <recommendedName>
        <fullName evidence="5">Inositol monophosphatase</fullName>
    </recommendedName>
</protein>
<dbReference type="PANTHER" id="PTHR20854">
    <property type="entry name" value="INOSITOL MONOPHOSPHATASE"/>
    <property type="match status" value="1"/>
</dbReference>
<evidence type="ECO:0000256" key="1">
    <source>
        <dbReference type="ARBA" id="ARBA00009759"/>
    </source>
</evidence>
<evidence type="ECO:0000256" key="2">
    <source>
        <dbReference type="PIRSR" id="PIRSR600760-2"/>
    </source>
</evidence>
<dbReference type="GO" id="GO:0008934">
    <property type="term" value="F:inositol monophosphate 1-phosphatase activity"/>
    <property type="evidence" value="ECO:0007669"/>
    <property type="project" value="TreeGrafter"/>
</dbReference>
<gene>
    <name evidence="3" type="ORF">H634G_09764</name>
</gene>
<dbReference type="GO" id="GO:0006020">
    <property type="term" value="P:inositol metabolic process"/>
    <property type="evidence" value="ECO:0007669"/>
    <property type="project" value="TreeGrafter"/>
</dbReference>
<feature type="binding site" evidence="2">
    <location>
        <position position="89"/>
    </location>
    <ligand>
        <name>Mg(2+)</name>
        <dbReference type="ChEBI" id="CHEBI:18420"/>
        <label>1</label>
        <note>catalytic</note>
    </ligand>
</feature>
<feature type="binding site" evidence="2">
    <location>
        <position position="87"/>
    </location>
    <ligand>
        <name>Mg(2+)</name>
        <dbReference type="ChEBI" id="CHEBI:18420"/>
        <label>1</label>
        <note>catalytic</note>
    </ligand>
</feature>
<keyword evidence="4" id="KW-1185">Reference proteome</keyword>
<dbReference type="SUPFAM" id="SSF56655">
    <property type="entry name" value="Carbohydrate phosphatase"/>
    <property type="match status" value="1"/>
</dbReference>
<dbReference type="GO" id="GO:0007165">
    <property type="term" value="P:signal transduction"/>
    <property type="evidence" value="ECO:0007669"/>
    <property type="project" value="TreeGrafter"/>
</dbReference>
<dbReference type="PANTHER" id="PTHR20854:SF4">
    <property type="entry name" value="INOSITOL-1-MONOPHOSPHATASE-RELATED"/>
    <property type="match status" value="1"/>
</dbReference>
<organism evidence="3 4">
    <name type="scientific">Metarhizium anisopliae BRIP 53293</name>
    <dbReference type="NCBI Taxonomy" id="1291518"/>
    <lineage>
        <taxon>Eukaryota</taxon>
        <taxon>Fungi</taxon>
        <taxon>Dikarya</taxon>
        <taxon>Ascomycota</taxon>
        <taxon>Pezizomycotina</taxon>
        <taxon>Sordariomycetes</taxon>
        <taxon>Hypocreomycetidae</taxon>
        <taxon>Hypocreales</taxon>
        <taxon>Clavicipitaceae</taxon>
        <taxon>Metarhizium</taxon>
    </lineage>
</organism>
<reference evidence="4" key="1">
    <citation type="journal article" date="2014" name="BMC Genomics">
        <title>The genome sequence of the biocontrol fungus Metarhizium anisopliae and comparative genomics of Metarhizium species.</title>
        <authorList>
            <person name="Pattemore J.A."/>
            <person name="Hane J.K."/>
            <person name="Williams A.H."/>
            <person name="Wilson B.A."/>
            <person name="Stodart B.J."/>
            <person name="Ash G.J."/>
        </authorList>
    </citation>
    <scope>NUCLEOTIDE SEQUENCE [LARGE SCALE GENOMIC DNA]</scope>
    <source>
        <strain evidence="4">BRIP 53293</strain>
    </source>
</reference>
<dbReference type="InterPro" id="IPR000760">
    <property type="entry name" value="Inositol_monophosphatase-like"/>
</dbReference>
<evidence type="ECO:0000313" key="4">
    <source>
        <dbReference type="Proteomes" id="UP000054544"/>
    </source>
</evidence>
<keyword evidence="2" id="KW-0479">Metal-binding</keyword>
<evidence type="ECO:0008006" key="5">
    <source>
        <dbReference type="Google" id="ProtNLM"/>
    </source>
</evidence>
<dbReference type="AlphaFoldDB" id="A0A0D9NQM9"/>
<evidence type="ECO:0000313" key="3">
    <source>
        <dbReference type="EMBL" id="KJK74930.1"/>
    </source>
</evidence>
<dbReference type="Gene3D" id="3.30.540.10">
    <property type="entry name" value="Fructose-1,6-Bisphosphatase, subunit A, domain 1"/>
    <property type="match status" value="1"/>
</dbReference>
<dbReference type="Gene3D" id="3.40.190.80">
    <property type="match status" value="1"/>
</dbReference>
<feature type="binding site" evidence="2">
    <location>
        <position position="68"/>
    </location>
    <ligand>
        <name>Mg(2+)</name>
        <dbReference type="ChEBI" id="CHEBI:18420"/>
        <label>1</label>
        <note>catalytic</note>
    </ligand>
</feature>
<dbReference type="PRINTS" id="PR00377">
    <property type="entry name" value="IMPHPHTASES"/>
</dbReference>
<proteinExistence type="inferred from homology"/>